<reference evidence="2 3" key="1">
    <citation type="submission" date="2020-07" db="EMBL/GenBank/DDBJ databases">
        <title>Sequencing the genomes of 1000 actinobacteria strains.</title>
        <authorList>
            <person name="Klenk H.-P."/>
        </authorList>
    </citation>
    <scope>NUCLEOTIDE SEQUENCE [LARGE SCALE GENOMIC DNA]</scope>
    <source>
        <strain evidence="2 3">DSM 45975</strain>
    </source>
</reference>
<keyword evidence="3" id="KW-1185">Reference proteome</keyword>
<organism evidence="2 3">
    <name type="scientific">Halosaccharopolyspora lacisalsi</name>
    <dbReference type="NCBI Taxonomy" id="1000566"/>
    <lineage>
        <taxon>Bacteria</taxon>
        <taxon>Bacillati</taxon>
        <taxon>Actinomycetota</taxon>
        <taxon>Actinomycetes</taxon>
        <taxon>Pseudonocardiales</taxon>
        <taxon>Pseudonocardiaceae</taxon>
        <taxon>Halosaccharopolyspora</taxon>
    </lineage>
</organism>
<accession>A0A839DSG9</accession>
<feature type="region of interest" description="Disordered" evidence="1">
    <location>
        <begin position="67"/>
        <end position="89"/>
    </location>
</feature>
<dbReference type="Proteomes" id="UP000569329">
    <property type="component" value="Unassembled WGS sequence"/>
</dbReference>
<gene>
    <name evidence="2" type="ORF">FHX42_000545</name>
</gene>
<protein>
    <submittedName>
        <fullName evidence="2">Uncharacterized protein</fullName>
    </submittedName>
</protein>
<proteinExistence type="predicted"/>
<evidence type="ECO:0000313" key="2">
    <source>
        <dbReference type="EMBL" id="MBA8823216.1"/>
    </source>
</evidence>
<dbReference type="AlphaFoldDB" id="A0A839DSG9"/>
<evidence type="ECO:0000313" key="3">
    <source>
        <dbReference type="Proteomes" id="UP000569329"/>
    </source>
</evidence>
<feature type="region of interest" description="Disordered" evidence="1">
    <location>
        <begin position="1"/>
        <end position="20"/>
    </location>
</feature>
<evidence type="ECO:0000256" key="1">
    <source>
        <dbReference type="SAM" id="MobiDB-lite"/>
    </source>
</evidence>
<name>A0A839DSG9_9PSEU</name>
<dbReference type="EMBL" id="JACGWZ010000001">
    <property type="protein sequence ID" value="MBA8823216.1"/>
    <property type="molecule type" value="Genomic_DNA"/>
</dbReference>
<comment type="caution">
    <text evidence="2">The sequence shown here is derived from an EMBL/GenBank/DDBJ whole genome shotgun (WGS) entry which is preliminary data.</text>
</comment>
<sequence>MSVRSDNVLDVHESGADQSAQISRFGGGVSTLLRSRCLVMTKLGAELAGGQSVPACGDLWVTMSAKQEPPVGRRADGKPPAPAVGGSQA</sequence>